<name>A0A4C1SDK0_EUMVA</name>
<evidence type="ECO:0000313" key="3">
    <source>
        <dbReference type="Proteomes" id="UP000299102"/>
    </source>
</evidence>
<evidence type="ECO:0000259" key="1">
    <source>
        <dbReference type="Pfam" id="PF14291"/>
    </source>
</evidence>
<organism evidence="2 3">
    <name type="scientific">Eumeta variegata</name>
    <name type="common">Bagworm moth</name>
    <name type="synonym">Eumeta japonica</name>
    <dbReference type="NCBI Taxonomy" id="151549"/>
    <lineage>
        <taxon>Eukaryota</taxon>
        <taxon>Metazoa</taxon>
        <taxon>Ecdysozoa</taxon>
        <taxon>Arthropoda</taxon>
        <taxon>Hexapoda</taxon>
        <taxon>Insecta</taxon>
        <taxon>Pterygota</taxon>
        <taxon>Neoptera</taxon>
        <taxon>Endopterygota</taxon>
        <taxon>Lepidoptera</taxon>
        <taxon>Glossata</taxon>
        <taxon>Ditrysia</taxon>
        <taxon>Tineoidea</taxon>
        <taxon>Psychidae</taxon>
        <taxon>Oiketicinae</taxon>
        <taxon>Eumeta</taxon>
    </lineage>
</organism>
<dbReference type="PANTHER" id="PTHR45749:SF28">
    <property type="entry name" value="ZINC FINGER MYM-TYPE PROTEIN 1-LIKE-RELATED"/>
    <property type="match status" value="1"/>
</dbReference>
<comment type="caution">
    <text evidence="2">The sequence shown here is derived from an EMBL/GenBank/DDBJ whole genome shotgun (WGS) entry which is preliminary data.</text>
</comment>
<gene>
    <name evidence="2" type="primary">ZMYM1</name>
    <name evidence="2" type="ORF">EVAR_74428_1</name>
</gene>
<proteinExistence type="predicted"/>
<feature type="domain" description="DUF4371" evidence="1">
    <location>
        <begin position="138"/>
        <end position="295"/>
    </location>
</feature>
<sequence>MRLELKAKGPPRPEIALTQKCRSKTKTFTRAFKSEQYIKTPWLCGCEDSNKLFCFPCLVFGACAGAGGGGESVWTDTGVDDLAHLSIKVKKHSQSRSHMLCEVQLSSIGRHDIRKALDTAYRKSIREFNERVDENRYILRRLIDCVVFCGAFQVALRGHDESTESRNPGIYRGLIDFVSEIDLAMKQHLSSSTVFKGTSKTIQNDILDAIYEVCRSEIQKQITNAEFIAIQADESTDCSTIQQLVLIIRYLHNGKIFERFLKFIQPKDYTAEVIAAEIMKELDSLNINKNKLIGQTTTELPS</sequence>
<dbReference type="PANTHER" id="PTHR45749">
    <property type="match status" value="1"/>
</dbReference>
<dbReference type="OrthoDB" id="10063284at2759"/>
<keyword evidence="3" id="KW-1185">Reference proteome</keyword>
<evidence type="ECO:0000313" key="2">
    <source>
        <dbReference type="EMBL" id="GBP00155.1"/>
    </source>
</evidence>
<dbReference type="EMBL" id="BGZK01000004">
    <property type="protein sequence ID" value="GBP00155.1"/>
    <property type="molecule type" value="Genomic_DNA"/>
</dbReference>
<dbReference type="InterPro" id="IPR025398">
    <property type="entry name" value="DUF4371"/>
</dbReference>
<dbReference type="Proteomes" id="UP000299102">
    <property type="component" value="Unassembled WGS sequence"/>
</dbReference>
<dbReference type="AlphaFoldDB" id="A0A4C1SDK0"/>
<reference evidence="2 3" key="1">
    <citation type="journal article" date="2019" name="Commun. Biol.">
        <title>The bagworm genome reveals a unique fibroin gene that provides high tensile strength.</title>
        <authorList>
            <person name="Kono N."/>
            <person name="Nakamura H."/>
            <person name="Ohtoshi R."/>
            <person name="Tomita M."/>
            <person name="Numata K."/>
            <person name="Arakawa K."/>
        </authorList>
    </citation>
    <scope>NUCLEOTIDE SEQUENCE [LARGE SCALE GENOMIC DNA]</scope>
</reference>
<dbReference type="STRING" id="151549.A0A4C1SDK0"/>
<dbReference type="Pfam" id="PF14291">
    <property type="entry name" value="DUF4371"/>
    <property type="match status" value="1"/>
</dbReference>
<accession>A0A4C1SDK0</accession>
<protein>
    <submittedName>
        <fullName evidence="2">Zinc finger MYM-type protein 1</fullName>
    </submittedName>
</protein>